<dbReference type="GeneID" id="43601058"/>
<evidence type="ECO:0000313" key="1">
    <source>
        <dbReference type="EMBL" id="RDL33841.1"/>
    </source>
</evidence>
<proteinExistence type="predicted"/>
<organism evidence="1 2">
    <name type="scientific">Venustampulla echinocandica</name>
    <dbReference type="NCBI Taxonomy" id="2656787"/>
    <lineage>
        <taxon>Eukaryota</taxon>
        <taxon>Fungi</taxon>
        <taxon>Dikarya</taxon>
        <taxon>Ascomycota</taxon>
        <taxon>Pezizomycotina</taxon>
        <taxon>Leotiomycetes</taxon>
        <taxon>Helotiales</taxon>
        <taxon>Pleuroascaceae</taxon>
        <taxon>Venustampulla</taxon>
    </lineage>
</organism>
<dbReference type="RefSeq" id="XP_031867123.1">
    <property type="nucleotide sequence ID" value="XM_032016832.1"/>
</dbReference>
<evidence type="ECO:0000313" key="2">
    <source>
        <dbReference type="Proteomes" id="UP000254866"/>
    </source>
</evidence>
<dbReference type="AlphaFoldDB" id="A0A370TG32"/>
<keyword evidence="2" id="KW-1185">Reference proteome</keyword>
<dbReference type="Proteomes" id="UP000254866">
    <property type="component" value="Unassembled WGS sequence"/>
</dbReference>
<accession>A0A370TG32</accession>
<dbReference type="OrthoDB" id="10677170at2759"/>
<name>A0A370TG32_9HELO</name>
<sequence>MKSVMVQGAPDTVRVLPQLGRTNGLFEPTTVRSFNFESAGVQTKISRTLIERLDGRSVLHKMAIKLLRGSSGLAEILLPISDPNPDAPRVFVVDTEFYQPEMGLTQEKTSAAKHIHQVRTATETVQQLKYWHLWPDDKVVESSLYPQNLFDVRSLHRLLEQSG</sequence>
<protein>
    <submittedName>
        <fullName evidence="1">Uncharacterized protein</fullName>
    </submittedName>
</protein>
<reference evidence="1 2" key="1">
    <citation type="journal article" date="2018" name="IMA Fungus">
        <title>IMA Genome-F 9: Draft genome sequence of Annulohypoxylon stygium, Aspergillus mulundensis, Berkeleyomyces basicola (syn. Thielaviopsis basicola), Ceratocystis smalleyi, two Cercospora beticola strains, Coleophoma cylindrospora, Fusarium fracticaudum, Phialophora cf. hyalina, and Morchella septimelata.</title>
        <authorList>
            <person name="Wingfield B.D."/>
            <person name="Bills G.F."/>
            <person name="Dong Y."/>
            <person name="Huang W."/>
            <person name="Nel W.J."/>
            <person name="Swalarsk-Parry B.S."/>
            <person name="Vaghefi N."/>
            <person name="Wilken P.M."/>
            <person name="An Z."/>
            <person name="de Beer Z.W."/>
            <person name="De Vos L."/>
            <person name="Chen L."/>
            <person name="Duong T.A."/>
            <person name="Gao Y."/>
            <person name="Hammerbacher A."/>
            <person name="Kikkert J.R."/>
            <person name="Li Y."/>
            <person name="Li H."/>
            <person name="Li K."/>
            <person name="Li Q."/>
            <person name="Liu X."/>
            <person name="Ma X."/>
            <person name="Naidoo K."/>
            <person name="Pethybridge S.J."/>
            <person name="Sun J."/>
            <person name="Steenkamp E.T."/>
            <person name="van der Nest M.A."/>
            <person name="van Wyk S."/>
            <person name="Wingfield M.J."/>
            <person name="Xiong C."/>
            <person name="Yue Q."/>
            <person name="Zhang X."/>
        </authorList>
    </citation>
    <scope>NUCLEOTIDE SEQUENCE [LARGE SCALE GENOMIC DNA]</scope>
    <source>
        <strain evidence="1 2">BP 5553</strain>
    </source>
</reference>
<dbReference type="EMBL" id="NPIC01000008">
    <property type="protein sequence ID" value="RDL33841.1"/>
    <property type="molecule type" value="Genomic_DNA"/>
</dbReference>
<gene>
    <name evidence="1" type="ORF">BP5553_08209</name>
</gene>
<comment type="caution">
    <text evidence="1">The sequence shown here is derived from an EMBL/GenBank/DDBJ whole genome shotgun (WGS) entry which is preliminary data.</text>
</comment>